<dbReference type="FunFam" id="1.25.10.10:FF:000519">
    <property type="entry name" value="WAPL (Wings apart-like protein regulation of heterochromatin) protein"/>
    <property type="match status" value="1"/>
</dbReference>
<dbReference type="OrthoDB" id="78088at2759"/>
<dbReference type="Proteomes" id="UP001055439">
    <property type="component" value="Chromosome 10"/>
</dbReference>
<dbReference type="PANTHER" id="PTHR22100:SF13">
    <property type="entry name" value="WINGS APART-LIKE PROTEIN HOMOLOG"/>
    <property type="match status" value="1"/>
</dbReference>
<dbReference type="EMBL" id="CP097503">
    <property type="protein sequence ID" value="URD83917.1"/>
    <property type="molecule type" value="Genomic_DNA"/>
</dbReference>
<dbReference type="InterPro" id="IPR011989">
    <property type="entry name" value="ARM-like"/>
</dbReference>
<dbReference type="Pfam" id="PF07814">
    <property type="entry name" value="WAPL"/>
    <property type="match status" value="1"/>
</dbReference>
<evidence type="ECO:0000256" key="1">
    <source>
        <dbReference type="ARBA" id="ARBA00006854"/>
    </source>
</evidence>
<organism evidence="4 5">
    <name type="scientific">Musa troglodytarum</name>
    <name type="common">fe'i banana</name>
    <dbReference type="NCBI Taxonomy" id="320322"/>
    <lineage>
        <taxon>Eukaryota</taxon>
        <taxon>Viridiplantae</taxon>
        <taxon>Streptophyta</taxon>
        <taxon>Embryophyta</taxon>
        <taxon>Tracheophyta</taxon>
        <taxon>Spermatophyta</taxon>
        <taxon>Magnoliopsida</taxon>
        <taxon>Liliopsida</taxon>
        <taxon>Zingiberales</taxon>
        <taxon>Musaceae</taxon>
        <taxon>Musa</taxon>
    </lineage>
</organism>
<accession>A0A9E7EWA7</accession>
<protein>
    <recommendedName>
        <fullName evidence="3">Wings apart-like protein C-terminal domain-containing protein</fullName>
    </recommendedName>
</protein>
<dbReference type="AlphaFoldDB" id="A0A9E7EWA7"/>
<dbReference type="PANTHER" id="PTHR22100">
    <property type="entry name" value="WINGS APART-LIKE PROTEIN HOMOLOG"/>
    <property type="match status" value="1"/>
</dbReference>
<evidence type="ECO:0000313" key="4">
    <source>
        <dbReference type="EMBL" id="URD83917.1"/>
    </source>
</evidence>
<reference evidence="4" key="1">
    <citation type="submission" date="2022-05" db="EMBL/GenBank/DDBJ databases">
        <title>The Musa troglodytarum L. genome provides insights into the mechanism of non-climacteric behaviour and enrichment of carotenoids.</title>
        <authorList>
            <person name="Wang J."/>
        </authorList>
    </citation>
    <scope>NUCLEOTIDE SEQUENCE</scope>
    <source>
        <tissue evidence="4">Leaf</tissue>
    </source>
</reference>
<feature type="region of interest" description="Disordered" evidence="2">
    <location>
        <begin position="11"/>
        <end position="115"/>
    </location>
</feature>
<gene>
    <name evidence="4" type="ORF">MUK42_05392</name>
</gene>
<dbReference type="InterPro" id="IPR016024">
    <property type="entry name" value="ARM-type_fold"/>
</dbReference>
<comment type="similarity">
    <text evidence="1">Belongs to the WAPL family.</text>
</comment>
<evidence type="ECO:0000259" key="3">
    <source>
        <dbReference type="Pfam" id="PF07814"/>
    </source>
</evidence>
<feature type="domain" description="Wings apart-like protein C-terminal" evidence="3">
    <location>
        <begin position="125"/>
        <end position="722"/>
    </location>
</feature>
<dbReference type="InterPro" id="IPR039874">
    <property type="entry name" value="WAPL"/>
</dbReference>
<sequence>MIVRTYARRAARCGAGRTSSDPILLDSSDADGEPDSAAGELLDLPFSQDSSHGRHAHAHAAFSSQDSSSPWSLDPFDLPDDPPTLAPSLFAPSLVPPNEPHGSDGTRTGRRGAERDLASAVTTATLMEAQEFGEMMEHVDEVNFALDGLRPGHPVRVQRASLLSLLSACETAQQRRLLRVQGMAKRIIDAILGLNLDDSPSTVAAAGLFYVLASDVQDDNLLDSPSCIGFLLKLLNPTVPYDNGDKATNFGSKLLGKRKPQLVGSSYKGLDSTANAIISKVSEILLSCKEIKAGHGNDEATERPELSPKWIALLTIEKACLSTVSFEDTCDMGKMPGREFKEKLRELGGLDAIFDVLASCHSTLETWHSSSLFSHSKDELVLQSMLLLLKCLKIMENATFLSKENQSHLLGMKQKSNYGSLQLSFVGVIISAIKFFSDFSLLQGKFSISNKEKLISEYQSLQVNQELKDNSDEPPDGYYAGCSGVDRESEVNIIKICHKRQKSSYTQSEVSHSGSGMAIDFSASVSYDVINRSIGGSCVNGNSLKAKVNSSGSKMNSFRISNRWISIKSNGATMSSDSMSRRPDLPKDDKGDCEMDINDPFAFDEGDLKPSKWELLAKKKTKTQDHEGDLPNKELLDGWELPTITTDVVLSQLTNEENHKNCAKSHPSGIAEDSSLAEDCLLTSVKVLMNLTNDNSVGCQQIAACGGLHTMVSLIVSHFPSFDCSFQTNSKVKESTSSTNKHNSNCHLNNRHLSDHELDLLVAILGLLVNLVEKDSQNRSSSIPSRLAAARVSVSRPGKSVNMEPQRDAIPLLCSIFMANQGNREAKDEKPSLCDDEESLLEGAREAEMMIIEAYAALLLGFLSTESSKLRQAIANCLPNRNLHALVPVLERFVAFHVSLNMISPETHSAVVKVIESCKRP</sequence>
<evidence type="ECO:0000313" key="5">
    <source>
        <dbReference type="Proteomes" id="UP001055439"/>
    </source>
</evidence>
<dbReference type="InterPro" id="IPR022771">
    <property type="entry name" value="WAPL_C"/>
</dbReference>
<evidence type="ECO:0000256" key="2">
    <source>
        <dbReference type="SAM" id="MobiDB-lite"/>
    </source>
</evidence>
<dbReference type="SUPFAM" id="SSF48371">
    <property type="entry name" value="ARM repeat"/>
    <property type="match status" value="1"/>
</dbReference>
<feature type="compositionally biased region" description="Low complexity" evidence="2">
    <location>
        <begin position="59"/>
        <end position="76"/>
    </location>
</feature>
<keyword evidence="5" id="KW-1185">Reference proteome</keyword>
<proteinExistence type="inferred from homology"/>
<dbReference type="Gene3D" id="1.25.10.10">
    <property type="entry name" value="Leucine-rich Repeat Variant"/>
    <property type="match status" value="2"/>
</dbReference>
<name>A0A9E7EWA7_9LILI</name>